<organism evidence="1 2">
    <name type="scientific">Cardiocondyla obscurior</name>
    <dbReference type="NCBI Taxonomy" id="286306"/>
    <lineage>
        <taxon>Eukaryota</taxon>
        <taxon>Metazoa</taxon>
        <taxon>Ecdysozoa</taxon>
        <taxon>Arthropoda</taxon>
        <taxon>Hexapoda</taxon>
        <taxon>Insecta</taxon>
        <taxon>Pterygota</taxon>
        <taxon>Neoptera</taxon>
        <taxon>Endopterygota</taxon>
        <taxon>Hymenoptera</taxon>
        <taxon>Apocrita</taxon>
        <taxon>Aculeata</taxon>
        <taxon>Formicoidea</taxon>
        <taxon>Formicidae</taxon>
        <taxon>Myrmicinae</taxon>
        <taxon>Cardiocondyla</taxon>
    </lineage>
</organism>
<reference evidence="1 2" key="1">
    <citation type="submission" date="2023-03" db="EMBL/GenBank/DDBJ databases">
        <title>High recombination rates correlate with genetic variation in Cardiocondyla obscurior ants.</title>
        <authorList>
            <person name="Errbii M."/>
        </authorList>
    </citation>
    <scope>NUCLEOTIDE SEQUENCE [LARGE SCALE GENOMIC DNA]</scope>
    <source>
        <strain evidence="1">Alpha-2009</strain>
        <tissue evidence="1">Whole body</tissue>
    </source>
</reference>
<comment type="caution">
    <text evidence="1">The sequence shown here is derived from an EMBL/GenBank/DDBJ whole genome shotgun (WGS) entry which is preliminary data.</text>
</comment>
<dbReference type="AlphaFoldDB" id="A0AAW2F7E2"/>
<name>A0AAW2F7E2_9HYME</name>
<dbReference type="Proteomes" id="UP001430953">
    <property type="component" value="Unassembled WGS sequence"/>
</dbReference>
<accession>A0AAW2F7E2</accession>
<proteinExistence type="predicted"/>
<protein>
    <submittedName>
        <fullName evidence="1">Uncharacterized protein</fullName>
    </submittedName>
</protein>
<gene>
    <name evidence="1" type="ORF">PUN28_013945</name>
</gene>
<evidence type="ECO:0000313" key="1">
    <source>
        <dbReference type="EMBL" id="KAL0110681.1"/>
    </source>
</evidence>
<keyword evidence="2" id="KW-1185">Reference proteome</keyword>
<sequence length="109" mass="13128">MAKKTKKNIFEIWQHSIIWPKNKKLFLKFYNVALCGIQKKCIQAYSKHSIFTSSRVMAEKRKKLFLKFYNVALYAYGPVPNLLFSPADEIWPRNKKNFFENWQHNIVRK</sequence>
<evidence type="ECO:0000313" key="2">
    <source>
        <dbReference type="Proteomes" id="UP001430953"/>
    </source>
</evidence>
<dbReference type="EMBL" id="JADYXP020000014">
    <property type="protein sequence ID" value="KAL0110681.1"/>
    <property type="molecule type" value="Genomic_DNA"/>
</dbReference>